<organism evidence="2 3">
    <name type="scientific">Mycena albidolilacea</name>
    <dbReference type="NCBI Taxonomy" id="1033008"/>
    <lineage>
        <taxon>Eukaryota</taxon>
        <taxon>Fungi</taxon>
        <taxon>Dikarya</taxon>
        <taxon>Basidiomycota</taxon>
        <taxon>Agaricomycotina</taxon>
        <taxon>Agaricomycetes</taxon>
        <taxon>Agaricomycetidae</taxon>
        <taxon>Agaricales</taxon>
        <taxon>Marasmiineae</taxon>
        <taxon>Mycenaceae</taxon>
        <taxon>Mycena</taxon>
    </lineage>
</organism>
<dbReference type="AlphaFoldDB" id="A0AAD6Z6C5"/>
<comment type="caution">
    <text evidence="2">The sequence shown here is derived from an EMBL/GenBank/DDBJ whole genome shotgun (WGS) entry which is preliminary data.</text>
</comment>
<dbReference type="EMBL" id="JARIHO010000083">
    <property type="protein sequence ID" value="KAJ7309153.1"/>
    <property type="molecule type" value="Genomic_DNA"/>
</dbReference>
<proteinExistence type="predicted"/>
<dbReference type="Proteomes" id="UP001218218">
    <property type="component" value="Unassembled WGS sequence"/>
</dbReference>
<name>A0AAD6Z6C5_9AGAR</name>
<protein>
    <submittedName>
        <fullName evidence="2">Uncharacterized protein</fullName>
    </submittedName>
</protein>
<keyword evidence="1" id="KW-0732">Signal</keyword>
<evidence type="ECO:0000313" key="3">
    <source>
        <dbReference type="Proteomes" id="UP001218218"/>
    </source>
</evidence>
<feature type="non-terminal residue" evidence="2">
    <location>
        <position position="1"/>
    </location>
</feature>
<sequence length="86" mass="9388">CLRSAVCRLIPLHTLSLVCPTAYAGTAPCLLTGLSQDHCSLLLTPPSLPPAIPTAPQEARRRWRKVIRPDRLSAALGDLVAVRQWH</sequence>
<feature type="signal peptide" evidence="1">
    <location>
        <begin position="1"/>
        <end position="24"/>
    </location>
</feature>
<evidence type="ECO:0000313" key="2">
    <source>
        <dbReference type="EMBL" id="KAJ7309153.1"/>
    </source>
</evidence>
<feature type="chain" id="PRO_5041955690" evidence="1">
    <location>
        <begin position="25"/>
        <end position="86"/>
    </location>
</feature>
<reference evidence="2" key="1">
    <citation type="submission" date="2023-03" db="EMBL/GenBank/DDBJ databases">
        <title>Massive genome expansion in bonnet fungi (Mycena s.s.) driven by repeated elements and novel gene families across ecological guilds.</title>
        <authorList>
            <consortium name="Lawrence Berkeley National Laboratory"/>
            <person name="Harder C.B."/>
            <person name="Miyauchi S."/>
            <person name="Viragh M."/>
            <person name="Kuo A."/>
            <person name="Thoen E."/>
            <person name="Andreopoulos B."/>
            <person name="Lu D."/>
            <person name="Skrede I."/>
            <person name="Drula E."/>
            <person name="Henrissat B."/>
            <person name="Morin E."/>
            <person name="Kohler A."/>
            <person name="Barry K."/>
            <person name="LaButti K."/>
            <person name="Morin E."/>
            <person name="Salamov A."/>
            <person name="Lipzen A."/>
            <person name="Mereny Z."/>
            <person name="Hegedus B."/>
            <person name="Baldrian P."/>
            <person name="Stursova M."/>
            <person name="Weitz H."/>
            <person name="Taylor A."/>
            <person name="Grigoriev I.V."/>
            <person name="Nagy L.G."/>
            <person name="Martin F."/>
            <person name="Kauserud H."/>
        </authorList>
    </citation>
    <scope>NUCLEOTIDE SEQUENCE</scope>
    <source>
        <strain evidence="2">CBHHK002</strain>
    </source>
</reference>
<evidence type="ECO:0000256" key="1">
    <source>
        <dbReference type="SAM" id="SignalP"/>
    </source>
</evidence>
<accession>A0AAD6Z6C5</accession>
<gene>
    <name evidence="2" type="ORF">DFH08DRAFT_1050213</name>
</gene>
<keyword evidence="3" id="KW-1185">Reference proteome</keyword>